<dbReference type="EMBL" id="BAABLX010000012">
    <property type="protein sequence ID" value="GAA4941430.1"/>
    <property type="molecule type" value="Genomic_DNA"/>
</dbReference>
<evidence type="ECO:0000313" key="3">
    <source>
        <dbReference type="Proteomes" id="UP001409585"/>
    </source>
</evidence>
<dbReference type="Proteomes" id="UP001409585">
    <property type="component" value="Unassembled WGS sequence"/>
</dbReference>
<dbReference type="SUPFAM" id="SSF52821">
    <property type="entry name" value="Rhodanese/Cell cycle control phosphatase"/>
    <property type="match status" value="1"/>
</dbReference>
<dbReference type="InterPro" id="IPR052367">
    <property type="entry name" value="Thiosulfate_ST/Rhodanese-like"/>
</dbReference>
<comment type="caution">
    <text evidence="2">The sequence shown here is derived from an EMBL/GenBank/DDBJ whole genome shotgun (WGS) entry which is preliminary data.</text>
</comment>
<name>A0AAV3U2A1_9ALTE</name>
<dbReference type="PANTHER" id="PTHR45431:SF3">
    <property type="entry name" value="RHODANESE-LIKE DOMAIN-CONTAINING PROTEIN 15, CHLOROPLASTIC"/>
    <property type="match status" value="1"/>
</dbReference>
<dbReference type="AlphaFoldDB" id="A0AAV3U2A1"/>
<keyword evidence="3" id="KW-1185">Reference proteome</keyword>
<organism evidence="2 3">
    <name type="scientific">Halioxenophilus aromaticivorans</name>
    <dbReference type="NCBI Taxonomy" id="1306992"/>
    <lineage>
        <taxon>Bacteria</taxon>
        <taxon>Pseudomonadati</taxon>
        <taxon>Pseudomonadota</taxon>
        <taxon>Gammaproteobacteria</taxon>
        <taxon>Alteromonadales</taxon>
        <taxon>Alteromonadaceae</taxon>
        <taxon>Halioxenophilus</taxon>
    </lineage>
</organism>
<dbReference type="Gene3D" id="3.40.250.10">
    <property type="entry name" value="Rhodanese-like domain"/>
    <property type="match status" value="1"/>
</dbReference>
<evidence type="ECO:0000313" key="2">
    <source>
        <dbReference type="EMBL" id="GAA4941430.1"/>
    </source>
</evidence>
<gene>
    <name evidence="2" type="ORF">GCM10025791_19840</name>
</gene>
<accession>A0AAV3U2A1</accession>
<dbReference type="PANTHER" id="PTHR45431">
    <property type="entry name" value="RHODANESE-LIKE DOMAIN-CONTAINING PROTEIN 15, CHLOROPLASTIC"/>
    <property type="match status" value="1"/>
</dbReference>
<protein>
    <recommendedName>
        <fullName evidence="1">Rhodanese domain-containing protein</fullName>
    </recommendedName>
</protein>
<dbReference type="PROSITE" id="PS50206">
    <property type="entry name" value="RHODANESE_3"/>
    <property type="match status" value="1"/>
</dbReference>
<dbReference type="InterPro" id="IPR001763">
    <property type="entry name" value="Rhodanese-like_dom"/>
</dbReference>
<evidence type="ECO:0000259" key="1">
    <source>
        <dbReference type="PROSITE" id="PS50206"/>
    </source>
</evidence>
<sequence length="126" mass="13594">MREAQDLVAQAKQQIMEIDVAAAPSVISNAHLLIDVREPAEYESGHIEGAISIPRGMLEFTMSSRPELNARTLNIVVYCKTSGRAALAAQSLKSMGYQHVQSIAGGLEAWLSAQNPIVTPASIDYL</sequence>
<proteinExistence type="predicted"/>
<dbReference type="CDD" id="cd00158">
    <property type="entry name" value="RHOD"/>
    <property type="match status" value="1"/>
</dbReference>
<dbReference type="InterPro" id="IPR036873">
    <property type="entry name" value="Rhodanese-like_dom_sf"/>
</dbReference>
<dbReference type="RefSeq" id="WP_345420969.1">
    <property type="nucleotide sequence ID" value="NZ_AP031496.1"/>
</dbReference>
<feature type="domain" description="Rhodanese" evidence="1">
    <location>
        <begin position="27"/>
        <end position="119"/>
    </location>
</feature>
<dbReference type="Pfam" id="PF00581">
    <property type="entry name" value="Rhodanese"/>
    <property type="match status" value="1"/>
</dbReference>
<dbReference type="SMART" id="SM00450">
    <property type="entry name" value="RHOD"/>
    <property type="match status" value="1"/>
</dbReference>
<reference evidence="3" key="1">
    <citation type="journal article" date="2019" name="Int. J. Syst. Evol. Microbiol.">
        <title>The Global Catalogue of Microorganisms (GCM) 10K type strain sequencing project: providing services to taxonomists for standard genome sequencing and annotation.</title>
        <authorList>
            <consortium name="The Broad Institute Genomics Platform"/>
            <consortium name="The Broad Institute Genome Sequencing Center for Infectious Disease"/>
            <person name="Wu L."/>
            <person name="Ma J."/>
        </authorList>
    </citation>
    <scope>NUCLEOTIDE SEQUENCE [LARGE SCALE GENOMIC DNA]</scope>
    <source>
        <strain evidence="3">JCM 19134</strain>
    </source>
</reference>